<dbReference type="InterPro" id="IPR011006">
    <property type="entry name" value="CheY-like_superfamily"/>
</dbReference>
<dbReference type="CDD" id="cd17557">
    <property type="entry name" value="REC_Rcp-like"/>
    <property type="match status" value="1"/>
</dbReference>
<dbReference type="AlphaFoldDB" id="A0A831UC01"/>
<reference evidence="3" key="1">
    <citation type="journal article" date="2020" name="mSystems">
        <title>Genome- and Community-Level Interaction Insights into Carbon Utilization and Element Cycling Functions of Hydrothermarchaeota in Hydrothermal Sediment.</title>
        <authorList>
            <person name="Zhou Z."/>
            <person name="Liu Y."/>
            <person name="Xu W."/>
            <person name="Pan J."/>
            <person name="Luo Z.H."/>
            <person name="Li M."/>
        </authorList>
    </citation>
    <scope>NUCLEOTIDE SEQUENCE [LARGE SCALE GENOMIC DNA]</scope>
    <source>
        <strain evidence="3">SpSt-349</strain>
    </source>
</reference>
<dbReference type="InterPro" id="IPR001789">
    <property type="entry name" value="Sig_transdc_resp-reg_receiver"/>
</dbReference>
<keyword evidence="1" id="KW-0597">Phosphoprotein</keyword>
<evidence type="ECO:0000256" key="1">
    <source>
        <dbReference type="PROSITE-ProRule" id="PRU00169"/>
    </source>
</evidence>
<dbReference type="SMART" id="SM00448">
    <property type="entry name" value="REC"/>
    <property type="match status" value="1"/>
</dbReference>
<protein>
    <submittedName>
        <fullName evidence="3">Response regulator</fullName>
    </submittedName>
</protein>
<accession>A0A831UC01</accession>
<comment type="caution">
    <text evidence="3">The sequence shown here is derived from an EMBL/GenBank/DDBJ whole genome shotgun (WGS) entry which is preliminary data.</text>
</comment>
<evidence type="ECO:0000259" key="2">
    <source>
        <dbReference type="PROSITE" id="PS50110"/>
    </source>
</evidence>
<sequence>MESMEILLVEDNADDEFLALRALRRQGMDKVVVARDGQEALAYLLGPGCPERGGGLLAPAFILLDLKLPKVNGIEVLRALRADERTRGIPVIVISSSREESDLKSCRELDVLCCLTKPVDGKEIVGILGGAGLLDAPPS</sequence>
<dbReference type="Gene3D" id="3.40.50.2300">
    <property type="match status" value="1"/>
</dbReference>
<dbReference type="EMBL" id="DSOV01000032">
    <property type="protein sequence ID" value="HEN42167.1"/>
    <property type="molecule type" value="Genomic_DNA"/>
</dbReference>
<dbReference type="Pfam" id="PF00072">
    <property type="entry name" value="Response_reg"/>
    <property type="match status" value="1"/>
</dbReference>
<gene>
    <name evidence="3" type="ORF">ENQ87_07285</name>
</gene>
<name>A0A831UC01_GEOME</name>
<dbReference type="PROSITE" id="PS50110">
    <property type="entry name" value="RESPONSE_REGULATORY"/>
    <property type="match status" value="1"/>
</dbReference>
<dbReference type="PANTHER" id="PTHR44520:SF1">
    <property type="entry name" value="TWO-COMPONENT SYSTEM REGULATORY PROTEIN"/>
    <property type="match status" value="1"/>
</dbReference>
<feature type="domain" description="Response regulatory" evidence="2">
    <location>
        <begin position="5"/>
        <end position="132"/>
    </location>
</feature>
<feature type="modified residue" description="4-aspartylphosphate" evidence="1">
    <location>
        <position position="65"/>
    </location>
</feature>
<dbReference type="GO" id="GO:0000160">
    <property type="term" value="P:phosphorelay signal transduction system"/>
    <property type="evidence" value="ECO:0007669"/>
    <property type="project" value="InterPro"/>
</dbReference>
<dbReference type="SUPFAM" id="SSF52172">
    <property type="entry name" value="CheY-like"/>
    <property type="match status" value="1"/>
</dbReference>
<dbReference type="PANTHER" id="PTHR44520">
    <property type="entry name" value="RESPONSE REGULATOR RCP1-RELATED"/>
    <property type="match status" value="1"/>
</dbReference>
<proteinExistence type="predicted"/>
<organism evidence="3">
    <name type="scientific">Geobacter metallireducens</name>
    <dbReference type="NCBI Taxonomy" id="28232"/>
    <lineage>
        <taxon>Bacteria</taxon>
        <taxon>Pseudomonadati</taxon>
        <taxon>Thermodesulfobacteriota</taxon>
        <taxon>Desulfuromonadia</taxon>
        <taxon>Geobacterales</taxon>
        <taxon>Geobacteraceae</taxon>
        <taxon>Geobacter</taxon>
    </lineage>
</organism>
<dbReference type="InterPro" id="IPR052893">
    <property type="entry name" value="TCS_response_regulator"/>
</dbReference>
<evidence type="ECO:0000313" key="3">
    <source>
        <dbReference type="EMBL" id="HEN42167.1"/>
    </source>
</evidence>